<dbReference type="PANTHER" id="PTHR13768">
    <property type="entry name" value="SOLUBLE NSF ATTACHMENT PROTEIN SNAP"/>
    <property type="match status" value="1"/>
</dbReference>
<proteinExistence type="inferred from homology"/>
<evidence type="ECO:0000256" key="7">
    <source>
        <dbReference type="RuleBase" id="RU367013"/>
    </source>
</evidence>
<dbReference type="CDD" id="cd15832">
    <property type="entry name" value="SNAP"/>
    <property type="match status" value="1"/>
</dbReference>
<dbReference type="WBParaSite" id="nRc.2.0.1.t05327-RA">
    <property type="protein sequence ID" value="nRc.2.0.1.t05327-RA"/>
    <property type="gene ID" value="nRc.2.0.1.g05327"/>
</dbReference>
<keyword evidence="6 7" id="KW-0472">Membrane</keyword>
<evidence type="ECO:0000256" key="6">
    <source>
        <dbReference type="ARBA" id="ARBA00023136"/>
    </source>
</evidence>
<dbReference type="FunFam" id="1.25.40.10:FF:000049">
    <property type="entry name" value="Alpha-soluble NSF attachment protein-like"/>
    <property type="match status" value="1"/>
</dbReference>
<dbReference type="GO" id="GO:0005774">
    <property type="term" value="C:vacuolar membrane"/>
    <property type="evidence" value="ECO:0007669"/>
    <property type="project" value="TreeGrafter"/>
</dbReference>
<evidence type="ECO:0000313" key="8">
    <source>
        <dbReference type="Proteomes" id="UP000887565"/>
    </source>
</evidence>
<evidence type="ECO:0000256" key="5">
    <source>
        <dbReference type="ARBA" id="ARBA00022927"/>
    </source>
</evidence>
<comment type="similarity">
    <text evidence="2 7">Belongs to the SNAP family.</text>
</comment>
<sequence length="304" mass="34084">MDENETKALQFLKEADKKSRSLGGGGGFLGGIFGGFSGKSDDACELYVKAANLFKMAKKWDQAGQSFVKSAEINCRKGDAKHEAASNYVDAATCYRKTDPRSAVSCLQKAAEIYTDMGRFTMAAKHHQSMAEIFENDLSDLDQAVYNYEKAADYFKGEESKSAANKCLLKVAQYAAELKQYRKAIDIYEEIGKAAVDNNLLKYTAKDYFFKAILCYLCMDLLDAQHALKRYDDLFPTFTDSREHKLLSDCILALEAKNLDDFTQSLRDYDKISRLDSWTTKMLLRVKELCGGEDNLGGENSDLL</sequence>
<dbReference type="InterPro" id="IPR011990">
    <property type="entry name" value="TPR-like_helical_dom_sf"/>
</dbReference>
<comment type="function">
    <text evidence="7">Required for vesicular transport between the endoplasmic reticulum and the Golgi apparatus.</text>
</comment>
<dbReference type="PANTHER" id="PTHR13768:SF8">
    <property type="entry name" value="ALPHA-SOLUBLE NSF ATTACHMENT PROTEIN"/>
    <property type="match status" value="1"/>
</dbReference>
<evidence type="ECO:0000313" key="9">
    <source>
        <dbReference type="WBParaSite" id="nRc.2.0.1.t05327-RA"/>
    </source>
</evidence>
<organism evidence="8 9">
    <name type="scientific">Romanomermis culicivorax</name>
    <name type="common">Nematode worm</name>
    <dbReference type="NCBI Taxonomy" id="13658"/>
    <lineage>
        <taxon>Eukaryota</taxon>
        <taxon>Metazoa</taxon>
        <taxon>Ecdysozoa</taxon>
        <taxon>Nematoda</taxon>
        <taxon>Enoplea</taxon>
        <taxon>Dorylaimia</taxon>
        <taxon>Mermithida</taxon>
        <taxon>Mermithoidea</taxon>
        <taxon>Mermithidae</taxon>
        <taxon>Romanomermis</taxon>
    </lineage>
</organism>
<dbReference type="Pfam" id="PF14938">
    <property type="entry name" value="SNAP"/>
    <property type="match status" value="1"/>
</dbReference>
<dbReference type="GO" id="GO:0031201">
    <property type="term" value="C:SNARE complex"/>
    <property type="evidence" value="ECO:0007669"/>
    <property type="project" value="TreeGrafter"/>
</dbReference>
<comment type="subcellular location">
    <subcellularLocation>
        <location evidence="1 7">Membrane</location>
        <topology evidence="1 7">Peripheral membrane protein</topology>
    </subcellularLocation>
</comment>
<dbReference type="Gene3D" id="1.25.40.10">
    <property type="entry name" value="Tetratricopeptide repeat domain"/>
    <property type="match status" value="1"/>
</dbReference>
<dbReference type="GO" id="GO:0035494">
    <property type="term" value="P:SNARE complex disassembly"/>
    <property type="evidence" value="ECO:0007669"/>
    <property type="project" value="TreeGrafter"/>
</dbReference>
<reference evidence="9" key="1">
    <citation type="submission" date="2022-11" db="UniProtKB">
        <authorList>
            <consortium name="WormBaseParasite"/>
        </authorList>
    </citation>
    <scope>IDENTIFICATION</scope>
</reference>
<accession>A0A915HV87</accession>
<keyword evidence="3 7" id="KW-0813">Transport</keyword>
<dbReference type="GO" id="GO:0005483">
    <property type="term" value="F:soluble NSF attachment protein activity"/>
    <property type="evidence" value="ECO:0007669"/>
    <property type="project" value="TreeGrafter"/>
</dbReference>
<evidence type="ECO:0000256" key="1">
    <source>
        <dbReference type="ARBA" id="ARBA00004170"/>
    </source>
</evidence>
<evidence type="ECO:0000256" key="3">
    <source>
        <dbReference type="ARBA" id="ARBA00022448"/>
    </source>
</evidence>
<dbReference type="Proteomes" id="UP000887565">
    <property type="component" value="Unplaced"/>
</dbReference>
<dbReference type="OMA" id="WSVKEYL"/>
<keyword evidence="4 7" id="KW-0931">ER-Golgi transport</keyword>
<dbReference type="AlphaFoldDB" id="A0A915HV87"/>
<evidence type="ECO:0000256" key="2">
    <source>
        <dbReference type="ARBA" id="ARBA00010050"/>
    </source>
</evidence>
<dbReference type="GO" id="GO:0006886">
    <property type="term" value="P:intracellular protein transport"/>
    <property type="evidence" value="ECO:0007669"/>
    <property type="project" value="UniProtKB-UniRule"/>
</dbReference>
<dbReference type="GO" id="GO:0019905">
    <property type="term" value="F:syntaxin binding"/>
    <property type="evidence" value="ECO:0007669"/>
    <property type="project" value="TreeGrafter"/>
</dbReference>
<keyword evidence="5 7" id="KW-0653">Protein transport</keyword>
<dbReference type="InterPro" id="IPR000744">
    <property type="entry name" value="NSF_attach"/>
</dbReference>
<name>A0A915HV87_ROMCU</name>
<dbReference type="PRINTS" id="PR00448">
    <property type="entry name" value="NSFATTACHMNT"/>
</dbReference>
<protein>
    <submittedName>
        <fullName evidence="9">Alpha-soluble NSF attachment protein</fullName>
    </submittedName>
</protein>
<keyword evidence="8" id="KW-1185">Reference proteome</keyword>
<evidence type="ECO:0000256" key="4">
    <source>
        <dbReference type="ARBA" id="ARBA00022892"/>
    </source>
</evidence>
<dbReference type="SUPFAM" id="SSF48452">
    <property type="entry name" value="TPR-like"/>
    <property type="match status" value="1"/>
</dbReference>